<dbReference type="InterPro" id="IPR035965">
    <property type="entry name" value="PAS-like_dom_sf"/>
</dbReference>
<dbReference type="SUPFAM" id="SSF55785">
    <property type="entry name" value="PYP-like sensor domain (PAS domain)"/>
    <property type="match status" value="1"/>
</dbReference>
<gene>
    <name evidence="2" type="ORF">B3C1_02655</name>
</gene>
<name>K2KII0_9GAMM</name>
<reference evidence="2 3" key="1">
    <citation type="journal article" date="2012" name="J. Bacteriol.">
        <title>Genome Sequence of Gallaecimonas xiamenensis Type Strain 3-C-1.</title>
        <authorList>
            <person name="Lai Q."/>
            <person name="Wang L."/>
            <person name="Wang W."/>
            <person name="Shao Z."/>
        </authorList>
    </citation>
    <scope>NUCLEOTIDE SEQUENCE [LARGE SCALE GENOMIC DNA]</scope>
    <source>
        <strain evidence="2 3">3-C-1</strain>
    </source>
</reference>
<evidence type="ECO:0000313" key="3">
    <source>
        <dbReference type="Proteomes" id="UP000006755"/>
    </source>
</evidence>
<dbReference type="Pfam" id="PF08448">
    <property type="entry name" value="PAS_4"/>
    <property type="match status" value="1"/>
</dbReference>
<dbReference type="EMBL" id="AMRI01000003">
    <property type="protein sequence ID" value="EKE77070.1"/>
    <property type="molecule type" value="Genomic_DNA"/>
</dbReference>
<comment type="caution">
    <text evidence="2">The sequence shown here is derived from an EMBL/GenBank/DDBJ whole genome shotgun (WGS) entry which is preliminary data.</text>
</comment>
<organism evidence="2 3">
    <name type="scientific">Gallaecimonas xiamenensis 3-C-1</name>
    <dbReference type="NCBI Taxonomy" id="745411"/>
    <lineage>
        <taxon>Bacteria</taxon>
        <taxon>Pseudomonadati</taxon>
        <taxon>Pseudomonadota</taxon>
        <taxon>Gammaproteobacteria</taxon>
        <taxon>Enterobacterales</taxon>
        <taxon>Gallaecimonadaceae</taxon>
        <taxon>Gallaecimonas</taxon>
    </lineage>
</organism>
<dbReference type="AlphaFoldDB" id="K2KII0"/>
<proteinExistence type="predicted"/>
<dbReference type="CDD" id="cd00130">
    <property type="entry name" value="PAS"/>
    <property type="match status" value="1"/>
</dbReference>
<dbReference type="Gene3D" id="3.30.450.20">
    <property type="entry name" value="PAS domain"/>
    <property type="match status" value="1"/>
</dbReference>
<keyword evidence="3" id="KW-1185">Reference proteome</keyword>
<dbReference type="RefSeq" id="WP_008482731.1">
    <property type="nucleotide sequence ID" value="NZ_AMRI01000003.1"/>
</dbReference>
<dbReference type="NCBIfam" id="TIGR00229">
    <property type="entry name" value="sensory_box"/>
    <property type="match status" value="1"/>
</dbReference>
<dbReference type="PATRIC" id="fig|745411.4.peg.521"/>
<sequence>MDPLAEINEVHWLVELLQNVDVGMMVLDRDYQVQTWNGFMENHSGLLPSQVRGRELFDIFPELDRPWFERKAAMVFTLKSRAFVTWEQRPYLLKFGNYRPITGTAEQMYQNVTLFPITGLTGEVTHMAVLIYDMTDIVMARTQAVKK</sequence>
<dbReference type="Proteomes" id="UP000006755">
    <property type="component" value="Unassembled WGS sequence"/>
</dbReference>
<dbReference type="STRING" id="745411.B3C1_02655"/>
<dbReference type="InterPro" id="IPR000014">
    <property type="entry name" value="PAS"/>
</dbReference>
<dbReference type="eggNOG" id="COG3706">
    <property type="taxonomic scope" value="Bacteria"/>
</dbReference>
<accession>K2KII0</accession>
<evidence type="ECO:0000259" key="1">
    <source>
        <dbReference type="SMART" id="SM00091"/>
    </source>
</evidence>
<protein>
    <submittedName>
        <fullName evidence="2">Sensory box/GGDEF protein</fullName>
    </submittedName>
</protein>
<dbReference type="OrthoDB" id="9812260at2"/>
<dbReference type="InterPro" id="IPR013656">
    <property type="entry name" value="PAS_4"/>
</dbReference>
<dbReference type="SMART" id="SM00091">
    <property type="entry name" value="PAS"/>
    <property type="match status" value="1"/>
</dbReference>
<evidence type="ECO:0000313" key="2">
    <source>
        <dbReference type="EMBL" id="EKE77070.1"/>
    </source>
</evidence>
<feature type="domain" description="PAS" evidence="1">
    <location>
        <begin position="11"/>
        <end position="77"/>
    </location>
</feature>